<comment type="similarity">
    <text evidence="2">Belongs to the complex I 20 kDa subunit family.</text>
</comment>
<evidence type="ECO:0000256" key="2">
    <source>
        <dbReference type="ARBA" id="ARBA00009173"/>
    </source>
</evidence>
<dbReference type="RefSeq" id="WP_088858948.1">
    <property type="nucleotide sequence ID" value="NZ_CP014862.1"/>
</dbReference>
<feature type="domain" description="NADH:ubiquinone oxidoreductase-like 20kDa subunit" evidence="8">
    <location>
        <begin position="47"/>
        <end position="156"/>
    </location>
</feature>
<evidence type="ECO:0000256" key="3">
    <source>
        <dbReference type="ARBA" id="ARBA00022485"/>
    </source>
</evidence>
<evidence type="ECO:0000256" key="4">
    <source>
        <dbReference type="ARBA" id="ARBA00022723"/>
    </source>
</evidence>
<dbReference type="NCBIfam" id="NF005012">
    <property type="entry name" value="PRK06411.1"/>
    <property type="match status" value="1"/>
</dbReference>
<dbReference type="GeneID" id="33319082"/>
<dbReference type="EMBL" id="CP014862">
    <property type="protein sequence ID" value="ASJ03688.1"/>
    <property type="molecule type" value="Genomic_DNA"/>
</dbReference>
<keyword evidence="3" id="KW-0004">4Fe-4S</keyword>
<keyword evidence="4" id="KW-0479">Metal-binding</keyword>
<sequence length="176" mass="19233">MAITVPANQNNQKSDPSERERLERRIAQLCRFIGRSPWVFHVNSGSCNGCDIEIIAALTPRYDAERFGVKLVGSPRHADILVVTGPVTNQSLERVKLVYEQTPEPKIVMAVGACPTGGGVFYESPFTNAPLDRIIPVDVYVPGCPPRPEAILQGVVLALEKLAKMIKGEIPAEVDE</sequence>
<gene>
    <name evidence="9" type="ORF">A3L09_01690</name>
</gene>
<feature type="region of interest" description="Disordered" evidence="7">
    <location>
        <begin position="1"/>
        <end position="20"/>
    </location>
</feature>
<reference evidence="9 10" key="1">
    <citation type="submission" date="2016-03" db="EMBL/GenBank/DDBJ databases">
        <title>Complete genome sequence of Thermococcus profundus strain DT5432.</title>
        <authorList>
            <person name="Oger P.M."/>
        </authorList>
    </citation>
    <scope>NUCLEOTIDE SEQUENCE [LARGE SCALE GENOMIC DNA]</scope>
    <source>
        <strain evidence="9 10">DT 5432</strain>
    </source>
</reference>
<dbReference type="GO" id="GO:0051539">
    <property type="term" value="F:4 iron, 4 sulfur cluster binding"/>
    <property type="evidence" value="ECO:0007669"/>
    <property type="project" value="UniProtKB-KW"/>
</dbReference>
<evidence type="ECO:0000313" key="9">
    <source>
        <dbReference type="EMBL" id="ASJ03688.1"/>
    </source>
</evidence>
<feature type="compositionally biased region" description="Polar residues" evidence="7">
    <location>
        <begin position="1"/>
        <end position="14"/>
    </location>
</feature>
<evidence type="ECO:0000256" key="1">
    <source>
        <dbReference type="ARBA" id="ARBA00001966"/>
    </source>
</evidence>
<organism evidence="9 10">
    <name type="scientific">Thermococcus profundus</name>
    <dbReference type="NCBI Taxonomy" id="49899"/>
    <lineage>
        <taxon>Archaea</taxon>
        <taxon>Methanobacteriati</taxon>
        <taxon>Methanobacteriota</taxon>
        <taxon>Thermococci</taxon>
        <taxon>Thermococcales</taxon>
        <taxon>Thermococcaceae</taxon>
        <taxon>Thermococcus</taxon>
    </lineage>
</organism>
<evidence type="ECO:0000256" key="7">
    <source>
        <dbReference type="SAM" id="MobiDB-lite"/>
    </source>
</evidence>
<dbReference type="OrthoDB" id="5740at2157"/>
<dbReference type="Proteomes" id="UP000250179">
    <property type="component" value="Chromosome"/>
</dbReference>
<keyword evidence="10" id="KW-1185">Reference proteome</keyword>
<dbReference type="GO" id="GO:0046872">
    <property type="term" value="F:metal ion binding"/>
    <property type="evidence" value="ECO:0007669"/>
    <property type="project" value="UniProtKB-KW"/>
</dbReference>
<evidence type="ECO:0000313" key="10">
    <source>
        <dbReference type="Proteomes" id="UP000250179"/>
    </source>
</evidence>
<protein>
    <submittedName>
        <fullName evidence="9">Hydrogenase</fullName>
    </submittedName>
</protein>
<evidence type="ECO:0000256" key="5">
    <source>
        <dbReference type="ARBA" id="ARBA00023004"/>
    </source>
</evidence>
<dbReference type="AlphaFoldDB" id="A0A2Z2MP74"/>
<accession>A0A2Z2MP74</accession>
<dbReference type="SUPFAM" id="SSF56770">
    <property type="entry name" value="HydA/Nqo6-like"/>
    <property type="match status" value="1"/>
</dbReference>
<name>A0A2Z2MP74_THEPR</name>
<dbReference type="PANTHER" id="PTHR42989">
    <property type="entry name" value="HYDROGENASE-4 COMPONENT I"/>
    <property type="match status" value="1"/>
</dbReference>
<keyword evidence="5" id="KW-0408">Iron</keyword>
<dbReference type="KEGG" id="tprf:A3L09_01690"/>
<evidence type="ECO:0000259" key="8">
    <source>
        <dbReference type="Pfam" id="PF01058"/>
    </source>
</evidence>
<evidence type="ECO:0000256" key="6">
    <source>
        <dbReference type="ARBA" id="ARBA00023014"/>
    </source>
</evidence>
<dbReference type="InterPro" id="IPR006137">
    <property type="entry name" value="NADH_UbQ_OxRdtase-like_20kDa"/>
</dbReference>
<dbReference type="Pfam" id="PF01058">
    <property type="entry name" value="Oxidored_q6"/>
    <property type="match status" value="1"/>
</dbReference>
<dbReference type="PANTHER" id="PTHR42989:SF1">
    <property type="entry name" value="FORMATE HYDROGENLYASE SUBUNIT 7-RELATED"/>
    <property type="match status" value="1"/>
</dbReference>
<dbReference type="InterPro" id="IPR052375">
    <property type="entry name" value="Complex_I_20kDa-like"/>
</dbReference>
<proteinExistence type="inferred from homology"/>
<comment type="cofactor">
    <cofactor evidence="1">
        <name>[4Fe-4S] cluster</name>
        <dbReference type="ChEBI" id="CHEBI:49883"/>
    </cofactor>
</comment>
<dbReference type="Gene3D" id="3.40.50.12280">
    <property type="match status" value="1"/>
</dbReference>
<keyword evidence="6" id="KW-0411">Iron-sulfur</keyword>